<protein>
    <submittedName>
        <fullName evidence="1">Uncharacterized protein</fullName>
    </submittedName>
</protein>
<dbReference type="EMBL" id="CM047941">
    <property type="protein sequence ID" value="KAI9902987.1"/>
    <property type="molecule type" value="Genomic_DNA"/>
</dbReference>
<keyword evidence="2" id="KW-1185">Reference proteome</keyword>
<dbReference type="Proteomes" id="UP001163324">
    <property type="component" value="Chromosome 2"/>
</dbReference>
<sequence length="127" mass="13202">MTASAEVSHGRGGAGNMHQDDTQYVDGSVVRSGVEGSHGDGAYSAGRGGAGNIGDAGAEPSLRKDEDVIPETAIRHSMNEDHHTGRGGAGNEQKAIRHEKTAGEKARAEGNVPVGLADKLKRMIFKK</sequence>
<reference evidence="1" key="1">
    <citation type="submission" date="2022-10" db="EMBL/GenBank/DDBJ databases">
        <title>Complete Genome of Trichothecium roseum strain YXFP-22015, a Plant Pathogen Isolated from Citrus.</title>
        <authorList>
            <person name="Wang Y."/>
            <person name="Zhu L."/>
        </authorList>
    </citation>
    <scope>NUCLEOTIDE SEQUENCE</scope>
    <source>
        <strain evidence="1">YXFP-22015</strain>
    </source>
</reference>
<evidence type="ECO:0000313" key="1">
    <source>
        <dbReference type="EMBL" id="KAI9902987.1"/>
    </source>
</evidence>
<gene>
    <name evidence="1" type="ORF">N3K66_002339</name>
</gene>
<name>A0ACC0V9A7_9HYPO</name>
<proteinExistence type="predicted"/>
<organism evidence="1 2">
    <name type="scientific">Trichothecium roseum</name>
    <dbReference type="NCBI Taxonomy" id="47278"/>
    <lineage>
        <taxon>Eukaryota</taxon>
        <taxon>Fungi</taxon>
        <taxon>Dikarya</taxon>
        <taxon>Ascomycota</taxon>
        <taxon>Pezizomycotina</taxon>
        <taxon>Sordariomycetes</taxon>
        <taxon>Hypocreomycetidae</taxon>
        <taxon>Hypocreales</taxon>
        <taxon>Hypocreales incertae sedis</taxon>
        <taxon>Trichothecium</taxon>
    </lineage>
</organism>
<comment type="caution">
    <text evidence="1">The sequence shown here is derived from an EMBL/GenBank/DDBJ whole genome shotgun (WGS) entry which is preliminary data.</text>
</comment>
<evidence type="ECO:0000313" key="2">
    <source>
        <dbReference type="Proteomes" id="UP001163324"/>
    </source>
</evidence>
<accession>A0ACC0V9A7</accession>